<evidence type="ECO:0000313" key="3">
    <source>
        <dbReference type="Proteomes" id="UP000077868"/>
    </source>
</evidence>
<gene>
    <name evidence="2" type="ORF">I601_0413</name>
</gene>
<keyword evidence="3" id="KW-1185">Reference proteome</keyword>
<evidence type="ECO:0000313" key="2">
    <source>
        <dbReference type="EMBL" id="ANH36865.1"/>
    </source>
</evidence>
<dbReference type="STRING" id="1300347.I601_0413"/>
<proteinExistence type="predicted"/>
<feature type="compositionally biased region" description="Basic and acidic residues" evidence="1">
    <location>
        <begin position="1"/>
        <end position="12"/>
    </location>
</feature>
<reference evidence="2 3" key="1">
    <citation type="submission" date="2016-03" db="EMBL/GenBank/DDBJ databases">
        <title>Complete genome sequence of a soil Actinobacterium, Nocardioides dokdonensis FR1436.</title>
        <authorList>
            <person name="Kwon S.-K."/>
            <person name="Kim K."/>
            <person name="Kim J.F."/>
        </authorList>
    </citation>
    <scope>NUCLEOTIDE SEQUENCE [LARGE SCALE GENOMIC DNA]</scope>
    <source>
        <strain evidence="2 3">FR1436</strain>
    </source>
</reference>
<dbReference type="Proteomes" id="UP000077868">
    <property type="component" value="Chromosome"/>
</dbReference>
<dbReference type="EMBL" id="CP015079">
    <property type="protein sequence ID" value="ANH36865.1"/>
    <property type="molecule type" value="Genomic_DNA"/>
</dbReference>
<feature type="region of interest" description="Disordered" evidence="1">
    <location>
        <begin position="1"/>
        <end position="22"/>
    </location>
</feature>
<dbReference type="PATRIC" id="fig|1300347.3.peg.413"/>
<dbReference type="KEGG" id="ndk:I601_0413"/>
<accession>A0A1A9GHB1</accession>
<protein>
    <submittedName>
        <fullName evidence="2">Uncharacterized protein</fullName>
    </submittedName>
</protein>
<sequence>MEERSRTGRDRVNLGGMDTTPEPMFPLPSGAPLRPVVHTQSDLLHLWQALMGELGFSRSSTWTLRLDPDGRPVPGLLEIEDCDGDPVPEHLDSLTALCLDVGGTSGRWVFLRSRPGRHGPDATDRAWARELTLACRRAGLGTDVVHLATDQRLVPLPADDLLASA</sequence>
<dbReference type="AlphaFoldDB" id="A0A1A9GHB1"/>
<evidence type="ECO:0000256" key="1">
    <source>
        <dbReference type="SAM" id="MobiDB-lite"/>
    </source>
</evidence>
<organism evidence="2 3">
    <name type="scientific">Nocardioides dokdonensis FR1436</name>
    <dbReference type="NCBI Taxonomy" id="1300347"/>
    <lineage>
        <taxon>Bacteria</taxon>
        <taxon>Bacillati</taxon>
        <taxon>Actinomycetota</taxon>
        <taxon>Actinomycetes</taxon>
        <taxon>Propionibacteriales</taxon>
        <taxon>Nocardioidaceae</taxon>
        <taxon>Nocardioides</taxon>
    </lineage>
</organism>
<name>A0A1A9GHB1_9ACTN</name>